<name>A0A941W327_9BACT</name>
<protein>
    <submittedName>
        <fullName evidence="2">Uncharacterized protein</fullName>
    </submittedName>
</protein>
<gene>
    <name evidence="2" type="ORF">MAG551_01300</name>
</gene>
<comment type="caution">
    <text evidence="2">The sequence shown here is derived from an EMBL/GenBank/DDBJ whole genome shotgun (WGS) entry which is preliminary data.</text>
</comment>
<accession>A0A941W327</accession>
<evidence type="ECO:0000313" key="2">
    <source>
        <dbReference type="EMBL" id="MBS1258247.1"/>
    </source>
</evidence>
<dbReference type="AlphaFoldDB" id="A0A941W327"/>
<dbReference type="Gene3D" id="1.10.287.1490">
    <property type="match status" value="1"/>
</dbReference>
<sequence>MNINTAFIKYKGYLLSVGEMYMKKLFILCLLTLTFLFPCINGFSDILKDLKNFEESLSDWVMQTNELNKRLSELEGERESREKQIADYNQGVTDIGNLIVELDAKVEKVSKMSSLAGVKDIVKSFEGTLDVFKQRFSEMAKRLEDQEVKTAVLERIYKTTQKPVETLISSIDEQKSVINKLTEKLAKQEKLILSMEESLKKQTSPAVSSAKDIEELNARLSKLESGVIIQKKELKDIPKEVGKKTETGKEVVVSEVPPKKAEAGKKVVVSEVKPEKVEAPVKKATEVDGYIDIGGGFFVKDIKLKSFGSSTRISGELMNKSDKGYGMIDFKVQAFDKESVYLGGHGFSVYRFEGGKTKIFEEVITGVEIKEIAMYTIYPARMQTVSDTGESTIKMFEKEVKVAKADTKKADTKEASPDDLEELLFDEGKGAGKLEGFESVGNGFYAGNVSFNRFGSSSTVTGEIINNSKNDFFNASFVMKVYSRDYGMITSFDFSVRRINSGETKPFEEIVAGVNPVDIGRYEIAFKSSY</sequence>
<reference evidence="2" key="1">
    <citation type="journal article" date="2021" name="ISME J.">
        <title>Fine-scale metabolic discontinuity in a stratified prokaryote microbiome of a Red Sea deep halocline.</title>
        <authorList>
            <person name="Michoud G."/>
            <person name="Ngugi D.K."/>
            <person name="Barozzi A."/>
            <person name="Merlino G."/>
            <person name="Calleja M.L."/>
            <person name="Delgado-Huertas A."/>
            <person name="Moran X.A.G."/>
            <person name="Daffonchio D."/>
        </authorList>
    </citation>
    <scope>NUCLEOTIDE SEQUENCE</scope>
    <source>
        <strain evidence="2">SuakinDeep_MAG55_1</strain>
    </source>
</reference>
<organism evidence="2 3">
    <name type="scientific">Candidatus Scalindua arabica</name>
    <dbReference type="NCBI Taxonomy" id="1127984"/>
    <lineage>
        <taxon>Bacteria</taxon>
        <taxon>Pseudomonadati</taxon>
        <taxon>Planctomycetota</taxon>
        <taxon>Candidatus Brocadiia</taxon>
        <taxon>Candidatus Brocadiales</taxon>
        <taxon>Candidatus Scalinduaceae</taxon>
        <taxon>Candidatus Scalindua</taxon>
    </lineage>
</organism>
<feature type="coiled-coil region" evidence="1">
    <location>
        <begin position="171"/>
        <end position="233"/>
    </location>
</feature>
<evidence type="ECO:0000313" key="3">
    <source>
        <dbReference type="Proteomes" id="UP000722750"/>
    </source>
</evidence>
<dbReference type="SUPFAM" id="SSF57997">
    <property type="entry name" value="Tropomyosin"/>
    <property type="match status" value="1"/>
</dbReference>
<dbReference type="EMBL" id="JAANXD010000056">
    <property type="protein sequence ID" value="MBS1258247.1"/>
    <property type="molecule type" value="Genomic_DNA"/>
</dbReference>
<keyword evidence="1" id="KW-0175">Coiled coil</keyword>
<feature type="coiled-coil region" evidence="1">
    <location>
        <begin position="57"/>
        <end position="91"/>
    </location>
</feature>
<evidence type="ECO:0000256" key="1">
    <source>
        <dbReference type="SAM" id="Coils"/>
    </source>
</evidence>
<proteinExistence type="predicted"/>
<dbReference type="Proteomes" id="UP000722750">
    <property type="component" value="Unassembled WGS sequence"/>
</dbReference>